<reference evidence="2 3" key="1">
    <citation type="submission" date="2020-08" db="EMBL/GenBank/DDBJ databases">
        <title>Bridging the membrane lipid divide: bacteria of the FCB group superphylum have the potential to synthesize archaeal ether lipids.</title>
        <authorList>
            <person name="Villanueva L."/>
            <person name="Von Meijenfeldt F.A.B."/>
            <person name="Westbye A.B."/>
            <person name="Yadav S."/>
            <person name="Hopmans E.C."/>
            <person name="Dutilh B.E."/>
            <person name="Sinninghe Damste J.S."/>
        </authorList>
    </citation>
    <scope>NUCLEOTIDE SEQUENCE [LARGE SCALE GENOMIC DNA]</scope>
    <source>
        <strain evidence="2">NIOZ-UU27</strain>
    </source>
</reference>
<evidence type="ECO:0000313" key="3">
    <source>
        <dbReference type="Proteomes" id="UP000650524"/>
    </source>
</evidence>
<accession>A0A8J6MY30</accession>
<dbReference type="InterPro" id="IPR001455">
    <property type="entry name" value="TusA-like"/>
</dbReference>
<evidence type="ECO:0000313" key="2">
    <source>
        <dbReference type="EMBL" id="MBC8177034.1"/>
    </source>
</evidence>
<gene>
    <name evidence="2" type="ORF">H8E19_06470</name>
</gene>
<organism evidence="2 3">
    <name type="scientific">Candidatus Desulfacyla euxinica</name>
    <dbReference type="NCBI Taxonomy" id="2841693"/>
    <lineage>
        <taxon>Bacteria</taxon>
        <taxon>Deltaproteobacteria</taxon>
        <taxon>Candidatus Desulfacyla</taxon>
    </lineage>
</organism>
<sequence>MTKEIDCRGLACPAPVLQTKGAIEREHPTVIKVVVDNEAAKQNVSRFMGSQG</sequence>
<dbReference type="AlphaFoldDB" id="A0A8J6MY30"/>
<comment type="caution">
    <text evidence="2">The sequence shown here is derived from an EMBL/GenBank/DDBJ whole genome shotgun (WGS) entry which is preliminary data.</text>
</comment>
<feature type="non-terminal residue" evidence="2">
    <location>
        <position position="52"/>
    </location>
</feature>
<name>A0A8J6MY30_9DELT</name>
<dbReference type="Gene3D" id="3.30.110.40">
    <property type="entry name" value="TusA-like domain"/>
    <property type="match status" value="1"/>
</dbReference>
<protein>
    <submittedName>
        <fullName evidence="2">Sulfurtransferase TusA family protein</fullName>
    </submittedName>
</protein>
<proteinExistence type="predicted"/>
<dbReference type="SUPFAM" id="SSF64307">
    <property type="entry name" value="SirA-like"/>
    <property type="match status" value="1"/>
</dbReference>
<dbReference type="InterPro" id="IPR036868">
    <property type="entry name" value="TusA-like_sf"/>
</dbReference>
<feature type="domain" description="UPF0033" evidence="1">
    <location>
        <begin position="3"/>
        <end position="52"/>
    </location>
</feature>
<evidence type="ECO:0000259" key="1">
    <source>
        <dbReference type="Pfam" id="PF01206"/>
    </source>
</evidence>
<dbReference type="EMBL" id="JACNJD010000182">
    <property type="protein sequence ID" value="MBC8177034.1"/>
    <property type="molecule type" value="Genomic_DNA"/>
</dbReference>
<dbReference type="Pfam" id="PF01206">
    <property type="entry name" value="TusA"/>
    <property type="match status" value="1"/>
</dbReference>
<dbReference type="Proteomes" id="UP000650524">
    <property type="component" value="Unassembled WGS sequence"/>
</dbReference>